<dbReference type="InterPro" id="IPR036640">
    <property type="entry name" value="ABC1_TM_sf"/>
</dbReference>
<dbReference type="Pfam" id="PF00005">
    <property type="entry name" value="ABC_tran"/>
    <property type="match status" value="1"/>
</dbReference>
<dbReference type="SUPFAM" id="SSF52540">
    <property type="entry name" value="P-loop containing nucleoside triphosphate hydrolases"/>
    <property type="match status" value="1"/>
</dbReference>
<evidence type="ECO:0000256" key="9">
    <source>
        <dbReference type="ARBA" id="ARBA00023136"/>
    </source>
</evidence>
<keyword evidence="5" id="KW-0547">Nucleotide-binding</keyword>
<feature type="transmembrane region" description="Helical" evidence="11">
    <location>
        <begin position="135"/>
        <end position="166"/>
    </location>
</feature>
<keyword evidence="9 11" id="KW-0472">Membrane</keyword>
<dbReference type="Proteomes" id="UP000007800">
    <property type="component" value="Unassembled WGS sequence"/>
</dbReference>
<dbReference type="PANTHER" id="PTHR43394">
    <property type="entry name" value="ATP-DEPENDENT PERMEASE MDL1, MITOCHONDRIAL"/>
    <property type="match status" value="1"/>
</dbReference>
<evidence type="ECO:0000256" key="2">
    <source>
        <dbReference type="ARBA" id="ARBA00022448"/>
    </source>
</evidence>
<evidence type="ECO:0008006" key="16">
    <source>
        <dbReference type="Google" id="ProtNLM"/>
    </source>
</evidence>
<accession>C5LSR4</accession>
<evidence type="ECO:0000313" key="15">
    <source>
        <dbReference type="Proteomes" id="UP000007800"/>
    </source>
</evidence>
<dbReference type="EMBL" id="GG685191">
    <property type="protein sequence ID" value="EER00305.1"/>
    <property type="molecule type" value="Genomic_DNA"/>
</dbReference>
<feature type="domain" description="ABC transporter" evidence="12">
    <location>
        <begin position="401"/>
        <end position="635"/>
    </location>
</feature>
<keyword evidence="6" id="KW-0067">ATP-binding</keyword>
<evidence type="ECO:0000256" key="1">
    <source>
        <dbReference type="ARBA" id="ARBA00004141"/>
    </source>
</evidence>
<keyword evidence="7" id="KW-1278">Translocase</keyword>
<feature type="transmembrane region" description="Helical" evidence="11">
    <location>
        <begin position="263"/>
        <end position="281"/>
    </location>
</feature>
<dbReference type="InterPro" id="IPR039421">
    <property type="entry name" value="Type_1_exporter"/>
</dbReference>
<keyword evidence="2" id="KW-0813">Transport</keyword>
<evidence type="ECO:0000259" key="12">
    <source>
        <dbReference type="PROSITE" id="PS50893"/>
    </source>
</evidence>
<reference evidence="14 15" key="1">
    <citation type="submission" date="2008-07" db="EMBL/GenBank/DDBJ databases">
        <authorList>
            <person name="El-Sayed N."/>
            <person name="Caler E."/>
            <person name="Inman J."/>
            <person name="Amedeo P."/>
            <person name="Hass B."/>
            <person name="Wortman J."/>
        </authorList>
    </citation>
    <scope>NUCLEOTIDE SEQUENCE [LARGE SCALE GENOMIC DNA]</scope>
    <source>
        <strain evidence="15">ATCC 50983 / TXsc</strain>
    </source>
</reference>
<evidence type="ECO:0000256" key="8">
    <source>
        <dbReference type="ARBA" id="ARBA00022989"/>
    </source>
</evidence>
<feature type="domain" description="ABC transmembrane type-1" evidence="13">
    <location>
        <begin position="141"/>
        <end position="402"/>
    </location>
</feature>
<keyword evidence="10" id="KW-0325">Glycoprotein</keyword>
<feature type="transmembrane region" description="Helical" evidence="11">
    <location>
        <begin position="186"/>
        <end position="209"/>
    </location>
</feature>
<dbReference type="Pfam" id="PF13563">
    <property type="entry name" value="2_5_RNA_ligase2"/>
    <property type="match status" value="1"/>
</dbReference>
<dbReference type="InParanoid" id="C5LSR4"/>
<keyword evidence="15" id="KW-1185">Reference proteome</keyword>
<dbReference type="Gene3D" id="1.20.1560.10">
    <property type="entry name" value="ABC transporter type 1, transmembrane domain"/>
    <property type="match status" value="1"/>
</dbReference>
<dbReference type="InterPro" id="IPR027417">
    <property type="entry name" value="P-loop_NTPase"/>
</dbReference>
<dbReference type="RefSeq" id="XP_002767587.1">
    <property type="nucleotide sequence ID" value="XM_002767541.1"/>
</dbReference>
<dbReference type="Gene3D" id="3.90.1140.10">
    <property type="entry name" value="Cyclic phosphodiesterase"/>
    <property type="match status" value="1"/>
</dbReference>
<dbReference type="OrthoDB" id="6500128at2759"/>
<dbReference type="GeneID" id="9050047"/>
<dbReference type="GO" id="GO:0005524">
    <property type="term" value="F:ATP binding"/>
    <property type="evidence" value="ECO:0007669"/>
    <property type="project" value="UniProtKB-KW"/>
</dbReference>
<dbReference type="Pfam" id="PF00664">
    <property type="entry name" value="ABC_membrane"/>
    <property type="match status" value="1"/>
</dbReference>
<keyword evidence="3 11" id="KW-0812">Transmembrane</keyword>
<dbReference type="OMA" id="RAAYCHE"/>
<dbReference type="Gene3D" id="3.40.50.300">
    <property type="entry name" value="P-loop containing nucleotide triphosphate hydrolases"/>
    <property type="match status" value="1"/>
</dbReference>
<dbReference type="InterPro" id="IPR003593">
    <property type="entry name" value="AAA+_ATPase"/>
</dbReference>
<keyword evidence="4" id="KW-0677">Repeat</keyword>
<name>C5LSR4_PERM5</name>
<dbReference type="SUPFAM" id="SSF90123">
    <property type="entry name" value="ABC transporter transmembrane region"/>
    <property type="match status" value="1"/>
</dbReference>
<evidence type="ECO:0000256" key="6">
    <source>
        <dbReference type="ARBA" id="ARBA00022840"/>
    </source>
</evidence>
<evidence type="ECO:0000256" key="4">
    <source>
        <dbReference type="ARBA" id="ARBA00022737"/>
    </source>
</evidence>
<dbReference type="FunFam" id="3.40.50.300:FF:000479">
    <property type="entry name" value="Multidrug resistance protein 1A"/>
    <property type="match status" value="1"/>
</dbReference>
<evidence type="ECO:0000256" key="3">
    <source>
        <dbReference type="ARBA" id="ARBA00022692"/>
    </source>
</evidence>
<organism evidence="15">
    <name type="scientific">Perkinsus marinus (strain ATCC 50983 / TXsc)</name>
    <dbReference type="NCBI Taxonomy" id="423536"/>
    <lineage>
        <taxon>Eukaryota</taxon>
        <taxon>Sar</taxon>
        <taxon>Alveolata</taxon>
        <taxon>Perkinsozoa</taxon>
        <taxon>Perkinsea</taxon>
        <taxon>Perkinsida</taxon>
        <taxon>Perkinsidae</taxon>
        <taxon>Perkinsus</taxon>
    </lineage>
</organism>
<dbReference type="SUPFAM" id="SSF55144">
    <property type="entry name" value="LigT-like"/>
    <property type="match status" value="1"/>
</dbReference>
<evidence type="ECO:0000313" key="14">
    <source>
        <dbReference type="EMBL" id="EER00305.1"/>
    </source>
</evidence>
<evidence type="ECO:0000259" key="13">
    <source>
        <dbReference type="PROSITE" id="PS50929"/>
    </source>
</evidence>
<comment type="subcellular location">
    <subcellularLocation>
        <location evidence="1">Membrane</location>
        <topology evidence="1">Multi-pass membrane protein</topology>
    </subcellularLocation>
</comment>
<dbReference type="InterPro" id="IPR009097">
    <property type="entry name" value="Cyclic_Pdiesterase"/>
</dbReference>
<dbReference type="PANTHER" id="PTHR43394:SF1">
    <property type="entry name" value="ATP-BINDING CASSETTE SUB-FAMILY B MEMBER 10, MITOCHONDRIAL"/>
    <property type="match status" value="1"/>
</dbReference>
<dbReference type="PROSITE" id="PS00211">
    <property type="entry name" value="ABC_TRANSPORTER_1"/>
    <property type="match status" value="1"/>
</dbReference>
<feature type="transmembrane region" description="Helical" evidence="11">
    <location>
        <begin position="365"/>
        <end position="390"/>
    </location>
</feature>
<dbReference type="CDD" id="cd18557">
    <property type="entry name" value="ABC_6TM_TAP_ABCB8_10_like"/>
    <property type="match status" value="1"/>
</dbReference>
<dbReference type="AlphaFoldDB" id="C5LSR4"/>
<feature type="transmembrane region" description="Helical" evidence="11">
    <location>
        <begin position="287"/>
        <end position="306"/>
    </location>
</feature>
<dbReference type="SMART" id="SM00382">
    <property type="entry name" value="AAA"/>
    <property type="match status" value="1"/>
</dbReference>
<dbReference type="GO" id="GO:0090374">
    <property type="term" value="P:oligopeptide export from mitochondrion"/>
    <property type="evidence" value="ECO:0007669"/>
    <property type="project" value="TreeGrafter"/>
</dbReference>
<gene>
    <name evidence="14" type="ORF">Pmar_PMAR017164</name>
</gene>
<dbReference type="GO" id="GO:0016887">
    <property type="term" value="F:ATP hydrolysis activity"/>
    <property type="evidence" value="ECO:0007669"/>
    <property type="project" value="InterPro"/>
</dbReference>
<dbReference type="PROSITE" id="PS50929">
    <property type="entry name" value="ABC_TM1F"/>
    <property type="match status" value="1"/>
</dbReference>
<sequence>MSSRQPLVALVVEERSAITPVGGRPSVCASYSHHRAKTVILICFLIGCLLAAGVTWKYPLYIQGGLLASTTTQAASQSGGDDSFTILSVKVAVYTALAIICLTTLTIGGLAFTAKCLSTRQSGVGRFIRIASPEILLYTCGMVCLYSAAAINLAIPRLFGAIINLVSVPSTMIPAADKRARLNEEAMELLICLVLSNVFSGGRAAYLSVAGERIVARLRKDLFSNLLRQEVAMYDETKSGELTSRLSNDVTTLQDALTVNLSVGVRSLAAVIGGTIILFVISTRLTLMMLSVIPLAAIATMVYAKFVEQLSKDYQKELASSTEVASEALSNIRVVKTFPRGEAKAETRYSHHIDRSYAIGVKKSFGLGGFGWVVGIMIYVSMTGVVWYGAGLVLSGDMLPGQTTTIRLFVADIEVLKGVTFSVEPGQTMALVGRSGVGKSTCISLILRFYDPTAGMIAVDGRSLATLKDDCLRRNISLVAQEPVLFSTSIMDNIKYGTDGDVTREEVEAAARAAYCHEFITSFPEGYDTLVGERGVQLSGGQKQRVAIARSMIASPRILLLDEATSALDAENERKVQEALDELSSSRTTIVVAHRLSTVQNADVVVYMEDGRVAEMGSHQQLVSRKNGNIWVSPPPTSEISEEVFKLERDAHKACPAMTEATFQPHITIVGSFMAANDEMAKARARELAMQATTGPFMVEFDAVPSVVEADKWNMVVVFWIDDNHSHLLALHKAFGGSGKEYTPHMSLCYGCSSKEEREDLAEVMAKSTTLSGRCRFDVDSVELWRTEGILGGVAGWKRIDRIAL</sequence>
<evidence type="ECO:0000256" key="5">
    <source>
        <dbReference type="ARBA" id="ARBA00022741"/>
    </source>
</evidence>
<feature type="transmembrane region" description="Helical" evidence="11">
    <location>
        <begin position="91"/>
        <end position="114"/>
    </location>
</feature>
<keyword evidence="8 11" id="KW-1133">Transmembrane helix</keyword>
<dbReference type="GO" id="GO:0005743">
    <property type="term" value="C:mitochondrial inner membrane"/>
    <property type="evidence" value="ECO:0007669"/>
    <property type="project" value="TreeGrafter"/>
</dbReference>
<protein>
    <recommendedName>
        <fullName evidence="16">Multidrug resistance protein</fullName>
    </recommendedName>
</protein>
<evidence type="ECO:0000256" key="7">
    <source>
        <dbReference type="ARBA" id="ARBA00022967"/>
    </source>
</evidence>
<evidence type="ECO:0000256" key="10">
    <source>
        <dbReference type="ARBA" id="ARBA00023180"/>
    </source>
</evidence>
<dbReference type="PROSITE" id="PS50893">
    <property type="entry name" value="ABC_TRANSPORTER_2"/>
    <property type="match status" value="1"/>
</dbReference>
<dbReference type="InterPro" id="IPR003439">
    <property type="entry name" value="ABC_transporter-like_ATP-bd"/>
</dbReference>
<feature type="transmembrane region" description="Helical" evidence="11">
    <location>
        <begin position="39"/>
        <end position="58"/>
    </location>
</feature>
<proteinExistence type="predicted"/>
<evidence type="ECO:0000256" key="11">
    <source>
        <dbReference type="SAM" id="Phobius"/>
    </source>
</evidence>
<dbReference type="InterPro" id="IPR017871">
    <property type="entry name" value="ABC_transporter-like_CS"/>
</dbReference>
<dbReference type="InterPro" id="IPR011527">
    <property type="entry name" value="ABC1_TM_dom"/>
</dbReference>
<dbReference type="GO" id="GO:0015421">
    <property type="term" value="F:ABC-type oligopeptide transporter activity"/>
    <property type="evidence" value="ECO:0007669"/>
    <property type="project" value="TreeGrafter"/>
</dbReference>